<gene>
    <name evidence="1" type="ORF">SPICI01B_032</name>
</gene>
<dbReference type="Gene3D" id="3.50.50.60">
    <property type="entry name" value="FAD/NAD(P)-binding domain"/>
    <property type="match status" value="2"/>
</dbReference>
<dbReference type="InterPro" id="IPR036188">
    <property type="entry name" value="FAD/NAD-bd_sf"/>
</dbReference>
<sequence>MELTIIQTNTNQEFIDNYDKLIISVGATPRRLNLAGENATNVFTGTTLKQQLNYVRV</sequence>
<name>Q14QF0_SPICI</name>
<evidence type="ECO:0000313" key="1">
    <source>
        <dbReference type="EMBL" id="CAK98279.1"/>
    </source>
</evidence>
<proteinExistence type="predicted"/>
<dbReference type="AlphaFoldDB" id="Q14QF0"/>
<dbReference type="EMBL" id="AM285302">
    <property type="protein sequence ID" value="CAK98279.1"/>
    <property type="molecule type" value="Genomic_DNA"/>
</dbReference>
<organism evidence="1">
    <name type="scientific">Spiroplasma citri</name>
    <dbReference type="NCBI Taxonomy" id="2133"/>
    <lineage>
        <taxon>Bacteria</taxon>
        <taxon>Bacillati</taxon>
        <taxon>Mycoplasmatota</taxon>
        <taxon>Mollicutes</taxon>
        <taxon>Entomoplasmatales</taxon>
        <taxon>Spiroplasmataceae</taxon>
        <taxon>Spiroplasma</taxon>
    </lineage>
</organism>
<accession>Q14QF0</accession>
<reference evidence="1" key="1">
    <citation type="journal article" date="2010" name="Appl. Environ. Microbiol.">
        <title>Partial chromosome sequence of Spiroplasma citri reveals extensive viral invasion and important gene decay.</title>
        <authorList>
            <person name="Carle P."/>
            <person name="Saillard C."/>
            <person name="Carrere N."/>
            <person name="Carrere S."/>
            <person name="Duret S."/>
            <person name="Eveillard S."/>
            <person name="Gaurivaud P."/>
            <person name="Gourgues G."/>
            <person name="Gouzy J."/>
            <person name="Salar P."/>
            <person name="Verdin E."/>
            <person name="Breton M."/>
            <person name="Blanchard A."/>
            <person name="Laigret F."/>
            <person name="Bove J.M."/>
            <person name="Renaudin J."/>
            <person name="Foissac X."/>
        </authorList>
    </citation>
    <scope>NUCLEOTIDE SEQUENCE</scope>
    <source>
        <strain evidence="1">GII3-3X</strain>
    </source>
</reference>
<protein>
    <submittedName>
        <fullName evidence="1">Hypothetical nadh oxidase n-terminal and c-terminal truncated protein</fullName>
    </submittedName>
</protein>